<sequence>MKDKVFSHEDDSMPKSLRVLLDIAIIRFDDKLDRVKTLLFSSLMSGIVDVLASNTWDKEAHKPHNNWLPSPWALVPVAVGLFGFATEEVKENM</sequence>
<name>A0ACC0XF78_9ROSI</name>
<evidence type="ECO:0000313" key="1">
    <source>
        <dbReference type="EMBL" id="KAJ0017015.1"/>
    </source>
</evidence>
<dbReference type="Proteomes" id="UP001163603">
    <property type="component" value="Chromosome 12"/>
</dbReference>
<comment type="caution">
    <text evidence="1">The sequence shown here is derived from an EMBL/GenBank/DDBJ whole genome shotgun (WGS) entry which is preliminary data.</text>
</comment>
<accession>A0ACC0XF78</accession>
<proteinExistence type="predicted"/>
<organism evidence="1 2">
    <name type="scientific">Pistacia integerrima</name>
    <dbReference type="NCBI Taxonomy" id="434235"/>
    <lineage>
        <taxon>Eukaryota</taxon>
        <taxon>Viridiplantae</taxon>
        <taxon>Streptophyta</taxon>
        <taxon>Embryophyta</taxon>
        <taxon>Tracheophyta</taxon>
        <taxon>Spermatophyta</taxon>
        <taxon>Magnoliopsida</taxon>
        <taxon>eudicotyledons</taxon>
        <taxon>Gunneridae</taxon>
        <taxon>Pentapetalae</taxon>
        <taxon>rosids</taxon>
        <taxon>malvids</taxon>
        <taxon>Sapindales</taxon>
        <taxon>Anacardiaceae</taxon>
        <taxon>Pistacia</taxon>
    </lineage>
</organism>
<protein>
    <submittedName>
        <fullName evidence="1">Uncharacterized protein</fullName>
    </submittedName>
</protein>
<evidence type="ECO:0000313" key="2">
    <source>
        <dbReference type="Proteomes" id="UP001163603"/>
    </source>
</evidence>
<dbReference type="EMBL" id="CM047747">
    <property type="protein sequence ID" value="KAJ0017015.1"/>
    <property type="molecule type" value="Genomic_DNA"/>
</dbReference>
<keyword evidence="2" id="KW-1185">Reference proteome</keyword>
<gene>
    <name evidence="1" type="ORF">Pint_11627</name>
</gene>
<reference evidence="2" key="1">
    <citation type="journal article" date="2023" name="G3 (Bethesda)">
        <title>Genome assembly and association tests identify interacting loci associated with vigor, precocity, and sex in interspecific pistachio rootstocks.</title>
        <authorList>
            <person name="Palmer W."/>
            <person name="Jacygrad E."/>
            <person name="Sagayaradj S."/>
            <person name="Cavanaugh K."/>
            <person name="Han R."/>
            <person name="Bertier L."/>
            <person name="Beede B."/>
            <person name="Kafkas S."/>
            <person name="Golino D."/>
            <person name="Preece J."/>
            <person name="Michelmore R."/>
        </authorList>
    </citation>
    <scope>NUCLEOTIDE SEQUENCE [LARGE SCALE GENOMIC DNA]</scope>
</reference>